<evidence type="ECO:0000313" key="3">
    <source>
        <dbReference type="Proteomes" id="UP000499080"/>
    </source>
</evidence>
<sequence>MDLEESEKFCISFPVTKDLRNVVSQYQTQCTNALHINLTLQRTCAELLTKIPHLRLSNDFGDNFEDAKDKQKMASCNAKINKQKSDHSNSEKEHLIGQIRKITEENFNLRESKVKLQRLSKLEDKKIRNLQRIIETDKRKLNQNHIDMNAIQEQRNKIKSKMLEIQKLQQEIKETEKQMRTGTESVKRDKIAPKRISFQKKPQNSNSRMQNEKTPKSPAILPVILKLKDLLGELAIQVSEAEQNGKSCDLYTTFLSETQASILKLRNKLNLK</sequence>
<dbReference type="EMBL" id="BGPR01002909">
    <property type="protein sequence ID" value="GBM80873.1"/>
    <property type="molecule type" value="Genomic_DNA"/>
</dbReference>
<feature type="region of interest" description="Disordered" evidence="1">
    <location>
        <begin position="176"/>
        <end position="215"/>
    </location>
</feature>
<comment type="caution">
    <text evidence="2">The sequence shown here is derived from an EMBL/GenBank/DDBJ whole genome shotgun (WGS) entry which is preliminary data.</text>
</comment>
<evidence type="ECO:0000256" key="1">
    <source>
        <dbReference type="SAM" id="MobiDB-lite"/>
    </source>
</evidence>
<organism evidence="2 3">
    <name type="scientific">Araneus ventricosus</name>
    <name type="common">Orbweaver spider</name>
    <name type="synonym">Epeira ventricosa</name>
    <dbReference type="NCBI Taxonomy" id="182803"/>
    <lineage>
        <taxon>Eukaryota</taxon>
        <taxon>Metazoa</taxon>
        <taxon>Ecdysozoa</taxon>
        <taxon>Arthropoda</taxon>
        <taxon>Chelicerata</taxon>
        <taxon>Arachnida</taxon>
        <taxon>Araneae</taxon>
        <taxon>Araneomorphae</taxon>
        <taxon>Entelegynae</taxon>
        <taxon>Araneoidea</taxon>
        <taxon>Araneidae</taxon>
        <taxon>Araneus</taxon>
    </lineage>
</organism>
<keyword evidence="3" id="KW-1185">Reference proteome</keyword>
<reference evidence="2 3" key="1">
    <citation type="journal article" date="2019" name="Sci. Rep.">
        <title>Orb-weaving spider Araneus ventricosus genome elucidates the spidroin gene catalogue.</title>
        <authorList>
            <person name="Kono N."/>
            <person name="Nakamura H."/>
            <person name="Ohtoshi R."/>
            <person name="Moran D.A.P."/>
            <person name="Shinohara A."/>
            <person name="Yoshida Y."/>
            <person name="Fujiwara M."/>
            <person name="Mori M."/>
            <person name="Tomita M."/>
            <person name="Arakawa K."/>
        </authorList>
    </citation>
    <scope>NUCLEOTIDE SEQUENCE [LARGE SCALE GENOMIC DNA]</scope>
</reference>
<accession>A0A4Y2ISP3</accession>
<dbReference type="AlphaFoldDB" id="A0A4Y2ISP3"/>
<proteinExistence type="predicted"/>
<dbReference type="Proteomes" id="UP000499080">
    <property type="component" value="Unassembled WGS sequence"/>
</dbReference>
<protein>
    <submittedName>
        <fullName evidence="2">Uncharacterized protein</fullName>
    </submittedName>
</protein>
<evidence type="ECO:0000313" key="2">
    <source>
        <dbReference type="EMBL" id="GBM80873.1"/>
    </source>
</evidence>
<feature type="compositionally biased region" description="Polar residues" evidence="1">
    <location>
        <begin position="200"/>
        <end position="209"/>
    </location>
</feature>
<gene>
    <name evidence="2" type="ORF">AVEN_89758_1</name>
</gene>
<feature type="compositionally biased region" description="Basic and acidic residues" evidence="1">
    <location>
        <begin position="176"/>
        <end position="192"/>
    </location>
</feature>
<dbReference type="OrthoDB" id="6426654at2759"/>
<name>A0A4Y2ISP3_ARAVE</name>